<proteinExistence type="predicted"/>
<feature type="domain" description="MYND-type" evidence="5">
    <location>
        <begin position="1062"/>
        <end position="1100"/>
    </location>
</feature>
<dbReference type="SUPFAM" id="SSF144232">
    <property type="entry name" value="HIT/MYND zinc finger-like"/>
    <property type="match status" value="1"/>
</dbReference>
<evidence type="ECO:0000313" key="6">
    <source>
        <dbReference type="EMBL" id="OJT13568.1"/>
    </source>
</evidence>
<dbReference type="EMBL" id="MNAD01000395">
    <property type="protein sequence ID" value="OJT13568.1"/>
    <property type="molecule type" value="Genomic_DNA"/>
</dbReference>
<dbReference type="PROSITE" id="PS01360">
    <property type="entry name" value="ZF_MYND_1"/>
    <property type="match status" value="1"/>
</dbReference>
<protein>
    <recommendedName>
        <fullName evidence="5">MYND-type domain-containing protein</fullName>
    </recommendedName>
</protein>
<dbReference type="GO" id="GO:0005634">
    <property type="term" value="C:nucleus"/>
    <property type="evidence" value="ECO:0007669"/>
    <property type="project" value="TreeGrafter"/>
</dbReference>
<sequence>MIIDDVAPTTMWDIFFHMYLDDRAHASLLSQCRKLLACSTTPEDWHASPYGTFLRVGTEHTLLEFRRLWSFYADSTVPVGSPRALAARKMVDTGRKEVMKSNGEFTFMFSSARSSGPLLLPAGPVYTDHFNHYWRTGSTDSASDQPGAKVRHANPTFLYSRRGEGFRVHYGTDPLAGFHLAPLFGNRTSATSVQQAVAAAQAEFRDWCQAFRARTKASRSSLVVRFILGDAIHIAGALSTWNARETAPPIPIAPWTSTVIDLYGKEYHDRHAPTLFDVVDTSNLSDHVGLLNILLATIPLLSTSEPWCGVLYTEFLLAHRSDPTTQFTSLLLTDISVATTLLGMCPVDALSGFTTACQTNEVFLDAVDPQGSEQHHQIFSSEQLASLLCDAYYRLFGDEDPTKLLKIQKTEDIVAAVKQSGIIRYSRESFALFLRLARMRCPFSDAQWQETMRILLNKVQISGSLRGPHPFDNLYHQDLAIHMYRHHVYTIPEYLAPPRAAPGRLSQWTSIPPLVRIYLIVPREKFAVLRARAETPPLHCTVRAGGPHAFECGFQSVHATFGTLTQTGSAASPAVVVREADGAFDAVTSPLVVSFVVHTWMLTDAVPDPAAIFVDFCVRSTPITARTYMSELGLRLAIFSAPLSNTEHIHIVPEARPPALTPLASTDTPAREAGAGSRIGPQTFVHVDLDVKTHSVASLTARLEVQDADSKTTFANGALPIVTQPSPFTIRVALGGRAQDLVYPLPVIGGQQKMRLARKSLYIEVVVPVAMPFPKAWALQSSPFPVIRTDTTLFPWNLHRVPLDRLPTLDISALKSPTGDWFNPHVSLQMSHREKMMRERKTLSGLALVKDTIHSIMVRFAGIQGGPPSRVFALHDEATNTSDTMLFVSELRYDLACHTVVCDAFVLLISEQLVSIANPWLQAVGKKGIESVRVYGDEMRIWKQLLPGMVERCRATWKHGKNCEYAARGKIPLELEIMAGDPLCSCGRGKDVDGMHKVDLWRKLAPFVTRVALSPLFTVSYLEPLLDRDEVKSTTEALREVLRDGKPSPGHDSLAGSETTRCAKCSKLDGSLRKCSRCKAVSYCSEGCQKADWKKHKSTCEAKK</sequence>
<reference evidence="6 7" key="1">
    <citation type="submission" date="2016-10" db="EMBL/GenBank/DDBJ databases">
        <title>Genome sequence of the basidiomycete white-rot fungus Trametes pubescens.</title>
        <authorList>
            <person name="Makela M.R."/>
            <person name="Granchi Z."/>
            <person name="Peng M."/>
            <person name="De Vries R.P."/>
            <person name="Grigoriev I."/>
            <person name="Riley R."/>
            <person name="Hilden K."/>
        </authorList>
    </citation>
    <scope>NUCLEOTIDE SEQUENCE [LARGE SCALE GENOMIC DNA]</scope>
    <source>
        <strain evidence="6 7">FBCC735</strain>
    </source>
</reference>
<dbReference type="OrthoDB" id="432970at2759"/>
<comment type="caution">
    <text evidence="6">The sequence shown here is derived from an EMBL/GenBank/DDBJ whole genome shotgun (WGS) entry which is preliminary data.</text>
</comment>
<dbReference type="Pfam" id="PF01753">
    <property type="entry name" value="zf-MYND"/>
    <property type="match status" value="1"/>
</dbReference>
<keyword evidence="3" id="KW-0862">Zinc</keyword>
<evidence type="ECO:0000256" key="4">
    <source>
        <dbReference type="PROSITE-ProRule" id="PRU00134"/>
    </source>
</evidence>
<evidence type="ECO:0000256" key="2">
    <source>
        <dbReference type="ARBA" id="ARBA00022771"/>
    </source>
</evidence>
<gene>
    <name evidence="6" type="ORF">TRAPUB_9884</name>
</gene>
<dbReference type="PANTHER" id="PTHR10237:SF14">
    <property type="entry name" value="MYND-TYPE DOMAIN-CONTAINING PROTEIN"/>
    <property type="match status" value="1"/>
</dbReference>
<dbReference type="Gene3D" id="6.10.140.2220">
    <property type="match status" value="1"/>
</dbReference>
<evidence type="ECO:0000259" key="5">
    <source>
        <dbReference type="PROSITE" id="PS50865"/>
    </source>
</evidence>
<keyword evidence="7" id="KW-1185">Reference proteome</keyword>
<dbReference type="InterPro" id="IPR024119">
    <property type="entry name" value="TF_DEAF-1"/>
</dbReference>
<organism evidence="6 7">
    <name type="scientific">Trametes pubescens</name>
    <name type="common">White-rot fungus</name>
    <dbReference type="NCBI Taxonomy" id="154538"/>
    <lineage>
        <taxon>Eukaryota</taxon>
        <taxon>Fungi</taxon>
        <taxon>Dikarya</taxon>
        <taxon>Basidiomycota</taxon>
        <taxon>Agaricomycotina</taxon>
        <taxon>Agaricomycetes</taxon>
        <taxon>Polyporales</taxon>
        <taxon>Polyporaceae</taxon>
        <taxon>Trametes</taxon>
    </lineage>
</organism>
<name>A0A1M2W143_TRAPU</name>
<dbReference type="InterPro" id="IPR002893">
    <property type="entry name" value="Znf_MYND"/>
</dbReference>
<evidence type="ECO:0000256" key="3">
    <source>
        <dbReference type="ARBA" id="ARBA00022833"/>
    </source>
</evidence>
<dbReference type="PANTHER" id="PTHR10237">
    <property type="entry name" value="DEFORMED EPIDERMAL AUTOREGULATORY FACTOR 1 HOMOLOG SUPPRESSIN"/>
    <property type="match status" value="1"/>
</dbReference>
<dbReference type="Proteomes" id="UP000184267">
    <property type="component" value="Unassembled WGS sequence"/>
</dbReference>
<dbReference type="PROSITE" id="PS50865">
    <property type="entry name" value="ZF_MYND_2"/>
    <property type="match status" value="1"/>
</dbReference>
<dbReference type="GO" id="GO:0000981">
    <property type="term" value="F:DNA-binding transcription factor activity, RNA polymerase II-specific"/>
    <property type="evidence" value="ECO:0007669"/>
    <property type="project" value="TreeGrafter"/>
</dbReference>
<dbReference type="AlphaFoldDB" id="A0A1M2W143"/>
<dbReference type="GO" id="GO:0008270">
    <property type="term" value="F:zinc ion binding"/>
    <property type="evidence" value="ECO:0007669"/>
    <property type="project" value="UniProtKB-KW"/>
</dbReference>
<accession>A0A1M2W143</accession>
<evidence type="ECO:0000313" key="7">
    <source>
        <dbReference type="Proteomes" id="UP000184267"/>
    </source>
</evidence>
<dbReference type="STRING" id="154538.A0A1M2W143"/>
<keyword evidence="2 4" id="KW-0863">Zinc-finger</keyword>
<keyword evidence="1" id="KW-0479">Metal-binding</keyword>
<dbReference type="OMA" id="QVSPCTM"/>
<evidence type="ECO:0000256" key="1">
    <source>
        <dbReference type="ARBA" id="ARBA00022723"/>
    </source>
</evidence>